<evidence type="ECO:0000313" key="2">
    <source>
        <dbReference type="Proteomes" id="UP000673375"/>
    </source>
</evidence>
<protein>
    <submittedName>
        <fullName evidence="1">Uncharacterized protein</fullName>
    </submittedName>
</protein>
<evidence type="ECO:0000313" key="1">
    <source>
        <dbReference type="EMBL" id="MBP1046765.1"/>
    </source>
</evidence>
<gene>
    <name evidence="1" type="ORF">I6N96_10855</name>
</gene>
<accession>A0ABS4CL47</accession>
<dbReference type="Proteomes" id="UP000673375">
    <property type="component" value="Unassembled WGS sequence"/>
</dbReference>
<organism evidence="1 2">
    <name type="scientific">Enterococcus larvae</name>
    <dbReference type="NCBI Taxonomy" id="2794352"/>
    <lineage>
        <taxon>Bacteria</taxon>
        <taxon>Bacillati</taxon>
        <taxon>Bacillota</taxon>
        <taxon>Bacilli</taxon>
        <taxon>Lactobacillales</taxon>
        <taxon>Enterococcaceae</taxon>
        <taxon>Enterococcus</taxon>
    </lineage>
</organism>
<comment type="caution">
    <text evidence="1">The sequence shown here is derived from an EMBL/GenBank/DDBJ whole genome shotgun (WGS) entry which is preliminary data.</text>
</comment>
<sequence length="205" mass="23272">MSFVSAFISKDFASIMSDGQVTGNNKRAVQEDYKKIIKVNNFLVGFTGNGTAPIELIKAAIKETGVVIGLGILNKELLLTLIEKCLDKYRQHAMARINIVLVGFNKGTPFINTFSLDNSEIFQEKFELAESKYRLITLCPFDYKLENGSEGFIFMEKVDVLDEKEMNLDKIIKFQHEMNDFVADNSDTVNKHVFSEYVKNDRSES</sequence>
<keyword evidence="2" id="KW-1185">Reference proteome</keyword>
<proteinExistence type="predicted"/>
<dbReference type="EMBL" id="JAEDXU010000005">
    <property type="protein sequence ID" value="MBP1046765.1"/>
    <property type="molecule type" value="Genomic_DNA"/>
</dbReference>
<dbReference type="RefSeq" id="WP_209557565.1">
    <property type="nucleotide sequence ID" value="NZ_JAEDXU010000005.1"/>
</dbReference>
<reference evidence="1 2" key="1">
    <citation type="submission" date="2020-12" db="EMBL/GenBank/DDBJ databases">
        <title>Vagococcus allomyrinae sp. nov. and Enterococcus lavae sp. nov., isolated from the larvae of Allomyrina dichotoma.</title>
        <authorList>
            <person name="Lee S.D."/>
        </authorList>
    </citation>
    <scope>NUCLEOTIDE SEQUENCE [LARGE SCALE GENOMIC DNA]</scope>
    <source>
        <strain evidence="1 2">BWM-S5</strain>
    </source>
</reference>
<name>A0ABS4CL47_9ENTE</name>